<dbReference type="GO" id="GO:0003688">
    <property type="term" value="F:DNA replication origin binding"/>
    <property type="evidence" value="ECO:0007669"/>
    <property type="project" value="TreeGrafter"/>
</dbReference>
<dbReference type="PANTHER" id="PTHR30050:SF5">
    <property type="entry name" value="DNAA REGULATORY INACTIVATOR HDA"/>
    <property type="match status" value="1"/>
</dbReference>
<dbReference type="Gene3D" id="3.40.50.300">
    <property type="entry name" value="P-loop containing nucleotide triphosphate hydrolases"/>
    <property type="match status" value="1"/>
</dbReference>
<evidence type="ECO:0000313" key="3">
    <source>
        <dbReference type="Proteomes" id="UP000321567"/>
    </source>
</evidence>
<dbReference type="OrthoDB" id="7390113at2"/>
<protein>
    <submittedName>
        <fullName evidence="2">Regulatory inactivation of DnaA Hda protein</fullName>
    </submittedName>
</protein>
<dbReference type="RefSeq" id="WP_147163836.1">
    <property type="nucleotide sequence ID" value="NZ_BJZO01000049.1"/>
</dbReference>
<dbReference type="Gene3D" id="1.10.8.60">
    <property type="match status" value="1"/>
</dbReference>
<comment type="caution">
    <text evidence="2">The sequence shown here is derived from an EMBL/GenBank/DDBJ whole genome shotgun (WGS) entry which is preliminary data.</text>
</comment>
<dbReference type="AlphaFoldDB" id="A0A512H8N3"/>
<accession>A0A512H8N3</accession>
<dbReference type="SUPFAM" id="SSF52540">
    <property type="entry name" value="P-loop containing nucleoside triphosphate hydrolases"/>
    <property type="match status" value="1"/>
</dbReference>
<dbReference type="Pfam" id="PF22688">
    <property type="entry name" value="Hda_lid"/>
    <property type="match status" value="1"/>
</dbReference>
<dbReference type="InterPro" id="IPR055199">
    <property type="entry name" value="Hda_lid"/>
</dbReference>
<name>A0A512H8N3_9PROT</name>
<dbReference type="PANTHER" id="PTHR30050">
    <property type="entry name" value="CHROMOSOMAL REPLICATION INITIATOR PROTEIN DNAA"/>
    <property type="match status" value="1"/>
</dbReference>
<feature type="domain" description="Hda lid" evidence="1">
    <location>
        <begin position="171"/>
        <end position="225"/>
    </location>
</feature>
<reference evidence="2 3" key="1">
    <citation type="submission" date="2019-07" db="EMBL/GenBank/DDBJ databases">
        <title>Whole genome shotgun sequence of Rhodospirillum oryzae NBRC 107573.</title>
        <authorList>
            <person name="Hosoyama A."/>
            <person name="Uohara A."/>
            <person name="Ohji S."/>
            <person name="Ichikawa N."/>
        </authorList>
    </citation>
    <scope>NUCLEOTIDE SEQUENCE [LARGE SCALE GENOMIC DNA]</scope>
    <source>
        <strain evidence="2 3">NBRC 107573</strain>
    </source>
</reference>
<dbReference type="EMBL" id="BJZO01000049">
    <property type="protein sequence ID" value="GEO81809.1"/>
    <property type="molecule type" value="Genomic_DNA"/>
</dbReference>
<evidence type="ECO:0000313" key="2">
    <source>
        <dbReference type="EMBL" id="GEO81809.1"/>
    </source>
</evidence>
<evidence type="ECO:0000259" key="1">
    <source>
        <dbReference type="Pfam" id="PF22688"/>
    </source>
</evidence>
<proteinExistence type="predicted"/>
<keyword evidence="3" id="KW-1185">Reference proteome</keyword>
<sequence length="232" mass="25142">MTLPRQLALDLSWRPALGREDFLVAPCNQAAVALIDAWPAWPGPVVCLQGPPGSGKTHLAHVFAQCSQARFLGLADLSGADPLAAFPEANAAVVVEDWDRGAPHDRATETDLFHALNAVRQRSGWMLLTGERPPTRWPVTLPDLRSRLATVPVAGLAEPDEALLAAVVLKQFADRGLDVAPEAVAYLLPRLERRFLAIQDLVARADRLALSESKAITIPLLRRVLAESPEQP</sequence>
<dbReference type="InterPro" id="IPR027417">
    <property type="entry name" value="P-loop_NTPase"/>
</dbReference>
<dbReference type="GO" id="GO:0006270">
    <property type="term" value="P:DNA replication initiation"/>
    <property type="evidence" value="ECO:0007669"/>
    <property type="project" value="TreeGrafter"/>
</dbReference>
<gene>
    <name evidence="2" type="ORF">ROR02_19400</name>
</gene>
<dbReference type="Proteomes" id="UP000321567">
    <property type="component" value="Unassembled WGS sequence"/>
</dbReference>
<dbReference type="GO" id="GO:0005886">
    <property type="term" value="C:plasma membrane"/>
    <property type="evidence" value="ECO:0007669"/>
    <property type="project" value="TreeGrafter"/>
</dbReference>
<organism evidence="2 3">
    <name type="scientific">Pararhodospirillum oryzae</name>
    <dbReference type="NCBI Taxonomy" id="478448"/>
    <lineage>
        <taxon>Bacteria</taxon>
        <taxon>Pseudomonadati</taxon>
        <taxon>Pseudomonadota</taxon>
        <taxon>Alphaproteobacteria</taxon>
        <taxon>Rhodospirillales</taxon>
        <taxon>Rhodospirillaceae</taxon>
        <taxon>Pararhodospirillum</taxon>
    </lineage>
</organism>